<feature type="domain" description="Ubiquitin-like" evidence="2">
    <location>
        <begin position="222"/>
        <end position="280"/>
    </location>
</feature>
<feature type="compositionally biased region" description="Low complexity" evidence="1">
    <location>
        <begin position="312"/>
        <end position="330"/>
    </location>
</feature>
<protein>
    <recommendedName>
        <fullName evidence="2">Ubiquitin-like domain-containing protein</fullName>
    </recommendedName>
</protein>
<dbReference type="Pfam" id="PF22893">
    <property type="entry name" value="ULD_2"/>
    <property type="match status" value="1"/>
</dbReference>
<evidence type="ECO:0000259" key="2">
    <source>
        <dbReference type="Pfam" id="PF22893"/>
    </source>
</evidence>
<feature type="region of interest" description="Disordered" evidence="1">
    <location>
        <begin position="106"/>
        <end position="217"/>
    </location>
</feature>
<evidence type="ECO:0000313" key="4">
    <source>
        <dbReference type="Proteomes" id="UP001408356"/>
    </source>
</evidence>
<sequence length="443" mass="46050">MAGPAGAVSTHVGGGSRESATDVGGDGAEDALGMSDRGVDVTLSVLKDEGEPSSAAAGNGPQIGRRGYDATQTPLVGRLDGLQLNQDIDPPSGPKNLDAIGVVTGEPATGVDAMEPLHPGLAEEEEEEEKEIPFLGPNPTDMGSGNEEPLGRSMPDTGDPGASSGASSNNSKGKQKQKAVRFEAAVPDRTTVDAGPSTGSAVHDPKIGGAGWETTADRPSAKHPIRFLDEVGRTYVFPWEKAKTWEGMKRLIDVCFQHVDVIGPHVHAGRYDLTAENGIIFGDPHSPSGPSIAENSTSSNADAPPPAPSPPDNNTGGNPSASSSSSSLPSEAQTHVPVEVPVPRKDPIILPELWEDFVSASPTAAAAAAPTDQSSRIWRSRHAGCRFFRANARSAAGRTAEAATPLKAEDEEATRVIGPRGKGKYADSVQTTQCRFSGQCLFY</sequence>
<feature type="region of interest" description="Disordered" evidence="1">
    <location>
        <begin position="1"/>
        <end position="75"/>
    </location>
</feature>
<feature type="region of interest" description="Disordered" evidence="1">
    <location>
        <begin position="282"/>
        <end position="340"/>
    </location>
</feature>
<comment type="caution">
    <text evidence="3">The sequence shown here is derived from an EMBL/GenBank/DDBJ whole genome shotgun (WGS) entry which is preliminary data.</text>
</comment>
<proteinExistence type="predicted"/>
<reference evidence="3 4" key="1">
    <citation type="journal article" date="2024" name="J. Plant Pathol.">
        <title>Sequence and assembly of the genome of Seiridium unicorne, isolate CBS 538.82, causal agent of cypress canker disease.</title>
        <authorList>
            <person name="Scali E."/>
            <person name="Rocca G.D."/>
            <person name="Danti R."/>
            <person name="Garbelotto M."/>
            <person name="Barberini S."/>
            <person name="Baroncelli R."/>
            <person name="Emiliani G."/>
        </authorList>
    </citation>
    <scope>NUCLEOTIDE SEQUENCE [LARGE SCALE GENOMIC DNA]</scope>
    <source>
        <strain evidence="3 4">BM-138-508</strain>
    </source>
</reference>
<accession>A0ABR2V3Q1</accession>
<dbReference type="Proteomes" id="UP001408356">
    <property type="component" value="Unassembled WGS sequence"/>
</dbReference>
<dbReference type="EMBL" id="JARVKF010000179">
    <property type="protein sequence ID" value="KAK9421537.1"/>
    <property type="molecule type" value="Genomic_DNA"/>
</dbReference>
<evidence type="ECO:0000313" key="3">
    <source>
        <dbReference type="EMBL" id="KAK9421537.1"/>
    </source>
</evidence>
<dbReference type="InterPro" id="IPR054464">
    <property type="entry name" value="ULD_fung"/>
</dbReference>
<name>A0ABR2V3Q1_9PEZI</name>
<feature type="compositionally biased region" description="Low complexity" evidence="1">
    <location>
        <begin position="161"/>
        <end position="172"/>
    </location>
</feature>
<evidence type="ECO:0000256" key="1">
    <source>
        <dbReference type="SAM" id="MobiDB-lite"/>
    </source>
</evidence>
<keyword evidence="4" id="KW-1185">Reference proteome</keyword>
<gene>
    <name evidence="3" type="ORF">SUNI508_05772</name>
</gene>
<organism evidence="3 4">
    <name type="scientific">Seiridium unicorne</name>
    <dbReference type="NCBI Taxonomy" id="138068"/>
    <lineage>
        <taxon>Eukaryota</taxon>
        <taxon>Fungi</taxon>
        <taxon>Dikarya</taxon>
        <taxon>Ascomycota</taxon>
        <taxon>Pezizomycotina</taxon>
        <taxon>Sordariomycetes</taxon>
        <taxon>Xylariomycetidae</taxon>
        <taxon>Amphisphaeriales</taxon>
        <taxon>Sporocadaceae</taxon>
        <taxon>Seiridium</taxon>
    </lineage>
</organism>